<dbReference type="STRING" id="402384.HM131_19435"/>
<organism evidence="1 2">
    <name type="scientific">Halobacillus mangrovi</name>
    <dbReference type="NCBI Taxonomy" id="402384"/>
    <lineage>
        <taxon>Bacteria</taxon>
        <taxon>Bacillati</taxon>
        <taxon>Bacillota</taxon>
        <taxon>Bacilli</taxon>
        <taxon>Bacillales</taxon>
        <taxon>Bacillaceae</taxon>
        <taxon>Halobacillus</taxon>
    </lineage>
</organism>
<dbReference type="RefSeq" id="WP_085031324.1">
    <property type="nucleotide sequence ID" value="NZ_CP020772.1"/>
</dbReference>
<dbReference type="Proteomes" id="UP000192527">
    <property type="component" value="Chromosome"/>
</dbReference>
<keyword evidence="2" id="KW-1185">Reference proteome</keyword>
<dbReference type="Pfam" id="PF09932">
    <property type="entry name" value="DUF2164"/>
    <property type="match status" value="1"/>
</dbReference>
<dbReference type="OrthoDB" id="573733at2"/>
<dbReference type="KEGG" id="hmn:HM131_19435"/>
<sequence length="83" mass="9896">MNRLKKEEREYVIARVQEYFELERGEEIGELAADQLVQYMVNELGPFLYNKAIHDSRRMVEQKVMNLDEDLLSLERPAGRPKR</sequence>
<proteinExistence type="predicted"/>
<evidence type="ECO:0000313" key="2">
    <source>
        <dbReference type="Proteomes" id="UP000192527"/>
    </source>
</evidence>
<evidence type="ECO:0008006" key="3">
    <source>
        <dbReference type="Google" id="ProtNLM"/>
    </source>
</evidence>
<accession>A0A1W6A054</accession>
<reference evidence="1 2" key="1">
    <citation type="submission" date="2017-04" db="EMBL/GenBank/DDBJ databases">
        <title>The whole genome sequencing and assembly of Halobacillus mangrovi strain.</title>
        <authorList>
            <person name="Lee S.-J."/>
            <person name="Park M.-K."/>
            <person name="Kim J.-Y."/>
            <person name="Lee Y.-J."/>
            <person name="Yi H."/>
            <person name="Bahn Y.-S."/>
            <person name="Kim J.F."/>
            <person name="Lee D.-W."/>
        </authorList>
    </citation>
    <scope>NUCLEOTIDE SEQUENCE [LARGE SCALE GENOMIC DNA]</scope>
    <source>
        <strain evidence="1 2">KTB 131</strain>
    </source>
</reference>
<name>A0A1W6A054_9BACI</name>
<dbReference type="InterPro" id="IPR018680">
    <property type="entry name" value="DUF2164"/>
</dbReference>
<gene>
    <name evidence="1" type="ORF">HM131_19435</name>
</gene>
<evidence type="ECO:0000313" key="1">
    <source>
        <dbReference type="EMBL" id="ARI78861.1"/>
    </source>
</evidence>
<dbReference type="AlphaFoldDB" id="A0A1W6A054"/>
<protein>
    <recommendedName>
        <fullName evidence="3">DUF2164 domain-containing protein</fullName>
    </recommendedName>
</protein>
<dbReference type="EMBL" id="CP020772">
    <property type="protein sequence ID" value="ARI78861.1"/>
    <property type="molecule type" value="Genomic_DNA"/>
</dbReference>